<organism evidence="3 4">
    <name type="scientific">Fibrobacter succinogenes</name>
    <name type="common">Bacteroides succinogenes</name>
    <dbReference type="NCBI Taxonomy" id="833"/>
    <lineage>
        <taxon>Bacteria</taxon>
        <taxon>Pseudomonadati</taxon>
        <taxon>Fibrobacterota</taxon>
        <taxon>Fibrobacteria</taxon>
        <taxon>Fibrobacterales</taxon>
        <taxon>Fibrobacteraceae</taxon>
        <taxon>Fibrobacter</taxon>
    </lineage>
</organism>
<evidence type="ECO:0000256" key="1">
    <source>
        <dbReference type="SAM" id="MobiDB-lite"/>
    </source>
</evidence>
<reference evidence="3 4" key="1">
    <citation type="submission" date="2017-08" db="EMBL/GenBank/DDBJ databases">
        <authorList>
            <person name="de Groot N.N."/>
        </authorList>
    </citation>
    <scope>NUCLEOTIDE SEQUENCE [LARGE SCALE GENOMIC DNA]</scope>
    <source>
        <strain evidence="3 4">HM2</strain>
    </source>
</reference>
<accession>A0A380RTU7</accession>
<gene>
    <name evidence="3" type="ORF">SAMN05661053_0044</name>
</gene>
<evidence type="ECO:0008006" key="5">
    <source>
        <dbReference type="Google" id="ProtNLM"/>
    </source>
</evidence>
<dbReference type="RefSeq" id="WP_109571669.1">
    <property type="nucleotide sequence ID" value="NZ_UHJL01000001.1"/>
</dbReference>
<feature type="compositionally biased region" description="Basic residues" evidence="1">
    <location>
        <begin position="48"/>
        <end position="60"/>
    </location>
</feature>
<proteinExistence type="predicted"/>
<evidence type="ECO:0000313" key="4">
    <source>
        <dbReference type="Proteomes" id="UP000255423"/>
    </source>
</evidence>
<keyword evidence="2" id="KW-0732">Signal</keyword>
<evidence type="ECO:0000256" key="2">
    <source>
        <dbReference type="SAM" id="SignalP"/>
    </source>
</evidence>
<feature type="signal peptide" evidence="2">
    <location>
        <begin position="1"/>
        <end position="18"/>
    </location>
</feature>
<evidence type="ECO:0000313" key="3">
    <source>
        <dbReference type="EMBL" id="SUQ18824.1"/>
    </source>
</evidence>
<dbReference type="Proteomes" id="UP000255423">
    <property type="component" value="Unassembled WGS sequence"/>
</dbReference>
<feature type="compositionally biased region" description="Polar residues" evidence="1">
    <location>
        <begin position="64"/>
        <end position="78"/>
    </location>
</feature>
<feature type="chain" id="PRO_5016731003" description="Lipoprotein" evidence="2">
    <location>
        <begin position="19"/>
        <end position="374"/>
    </location>
</feature>
<dbReference type="AlphaFoldDB" id="A0A380RTU7"/>
<sequence length="374" mass="41245">MRILFLVLLLILNVYAEAKGSGTVRSGSKAKKAKSEVVTKKSTTSKSAKSRKTASRKASKKTANLDTATPESAALSDTTDVSTNFANPAISATSVADTAIESEIVRDTIVDTVYVIMPESARAQEKPKGYNIPLPHQSAYLKEGISVGIGAGLFKASDDCDCLGVWQGQFEYHYRDYVTGGFDVRFFGGTLDRDMMLMYQRYRLNVKFHKSFTGADFYAGAMLGLETTDLSEFRKELKDGVRRNRSDEVDSSKVAELDSLSEEGESSQNAVSEKNCEKMFSLDGFTLGVEVGMGVALSRYLGLMGSASYEFNFSWAQLVSFSPGIAFNVQEIWPWGRNNLRSTWVSFEMIFQRYFNRGVGEWAVAGFVGLQFGI</sequence>
<dbReference type="EMBL" id="UHJL01000001">
    <property type="protein sequence ID" value="SUQ18824.1"/>
    <property type="molecule type" value="Genomic_DNA"/>
</dbReference>
<feature type="region of interest" description="Disordered" evidence="1">
    <location>
        <begin position="249"/>
        <end position="272"/>
    </location>
</feature>
<name>A0A380RTU7_FIBSU</name>
<protein>
    <recommendedName>
        <fullName evidence="5">Lipoprotein</fullName>
    </recommendedName>
</protein>
<feature type="region of interest" description="Disordered" evidence="1">
    <location>
        <begin position="24"/>
        <end position="78"/>
    </location>
</feature>